<dbReference type="OrthoDB" id="4775454at2759"/>
<feature type="region of interest" description="Disordered" evidence="1">
    <location>
        <begin position="371"/>
        <end position="393"/>
    </location>
</feature>
<organism evidence="2 3">
    <name type="scientific">Xylaria multiplex</name>
    <dbReference type="NCBI Taxonomy" id="323545"/>
    <lineage>
        <taxon>Eukaryota</taxon>
        <taxon>Fungi</taxon>
        <taxon>Dikarya</taxon>
        <taxon>Ascomycota</taxon>
        <taxon>Pezizomycotina</taxon>
        <taxon>Sordariomycetes</taxon>
        <taxon>Xylariomycetidae</taxon>
        <taxon>Xylariales</taxon>
        <taxon>Xylariaceae</taxon>
        <taxon>Xylaria</taxon>
    </lineage>
</organism>
<feature type="region of interest" description="Disordered" evidence="1">
    <location>
        <begin position="1"/>
        <end position="213"/>
    </location>
</feature>
<feature type="compositionally biased region" description="Acidic residues" evidence="1">
    <location>
        <begin position="50"/>
        <end position="62"/>
    </location>
</feature>
<comment type="caution">
    <text evidence="2">The sequence shown here is derived from an EMBL/GenBank/DDBJ whole genome shotgun (WGS) entry which is preliminary data.</text>
</comment>
<feature type="region of interest" description="Disordered" evidence="1">
    <location>
        <begin position="250"/>
        <end position="270"/>
    </location>
</feature>
<feature type="compositionally biased region" description="Polar residues" evidence="1">
    <location>
        <begin position="15"/>
        <end position="24"/>
    </location>
</feature>
<proteinExistence type="predicted"/>
<sequence length="406" mass="44442">MTADISPGVSRRSSRLPSLETNFSYPRLSRHESSQSQSSNGSYPGMTDASDSDVSFDFDDDGMYNTSAGELWDSFWPDSTESSSIYRQSQEDSLPLLQPQKRGDYFKMSSARRQPSDADGDTIKITTTIGYDSRDEELVSPRDTTKPPPFPPTTPKKSPVTYSVYPKAPVISVQRHPHPPRTSSLSFEPPSPPRRTSFLRSSRSSAALKSSKSAHNVNPLFIAPSIIPSSNVLSPQERPSTARKIAVSVPVSPVYPPPPTPKTLRSSTSAFNLRDRARFRSSNNRGLDSHNVTAPLVPLLPSPMPELLPTRPQVERFVSVFELDSDTESEADAADESHSFAKRIARGLQKRSTIEKRAVAERKAVAAGLAALHADSTNKNSEGNPRDSLSRKRGGSLGRIFGFIGI</sequence>
<reference evidence="2 3" key="1">
    <citation type="submission" date="2019-12" db="EMBL/GenBank/DDBJ databases">
        <title>Draft genome sequence of the ascomycete Xylaria multiplex DSM 110363.</title>
        <authorList>
            <person name="Buettner E."/>
            <person name="Kellner H."/>
        </authorList>
    </citation>
    <scope>NUCLEOTIDE SEQUENCE [LARGE SCALE GENOMIC DNA]</scope>
    <source>
        <strain evidence="2 3">DSM 110363</strain>
    </source>
</reference>
<evidence type="ECO:0000256" key="1">
    <source>
        <dbReference type="SAM" id="MobiDB-lite"/>
    </source>
</evidence>
<feature type="compositionally biased region" description="Polar residues" evidence="1">
    <location>
        <begin position="77"/>
        <end position="92"/>
    </location>
</feature>
<name>A0A7C8IW89_9PEZI</name>
<dbReference type="AlphaFoldDB" id="A0A7C8IW89"/>
<protein>
    <submittedName>
        <fullName evidence="2">Uncharacterized protein</fullName>
    </submittedName>
</protein>
<evidence type="ECO:0000313" key="3">
    <source>
        <dbReference type="Proteomes" id="UP000481858"/>
    </source>
</evidence>
<keyword evidence="3" id="KW-1185">Reference proteome</keyword>
<feature type="compositionally biased region" description="Low complexity" evidence="1">
    <location>
        <begin position="194"/>
        <end position="213"/>
    </location>
</feature>
<accession>A0A7C8IW89</accession>
<dbReference type="InParanoid" id="A0A7C8IW89"/>
<gene>
    <name evidence="2" type="ORF">GQX73_g2900</name>
</gene>
<evidence type="ECO:0000313" key="2">
    <source>
        <dbReference type="EMBL" id="KAF2970625.1"/>
    </source>
</evidence>
<feature type="compositionally biased region" description="Basic and acidic residues" evidence="1">
    <location>
        <begin position="132"/>
        <end position="145"/>
    </location>
</feature>
<dbReference type="Proteomes" id="UP000481858">
    <property type="component" value="Unassembled WGS sequence"/>
</dbReference>
<dbReference type="EMBL" id="WUBL01000020">
    <property type="protein sequence ID" value="KAF2970625.1"/>
    <property type="molecule type" value="Genomic_DNA"/>
</dbReference>